<name>A0ABY7DGJ4_MYAAR</name>
<evidence type="ECO:0000313" key="3">
    <source>
        <dbReference type="EMBL" id="WAQ95455.1"/>
    </source>
</evidence>
<feature type="region of interest" description="Disordered" evidence="2">
    <location>
        <begin position="1251"/>
        <end position="1296"/>
    </location>
</feature>
<sequence>MSTAGTTLPGRTWMSSKPPNYVSLPTFRATEDDRLTPSPDLFQDGQQTRYDPDMPGGTIFSGRTLNTFKKKNKKPGILKKNDTDNIRQAPPVRFIDDEDNGREVVTTNVGKITFKTAKPYETIVAERDALLESDSAYSRRIKQLEEENAKVLLDYESVYKENNILREKLDKGDDNHVESYQRVCDDRQILREAETAYKRRINQLEQDAKEMLKNFESLYSENKVLRDKSKKLEDRLNSIDRLDEIKKMNELEKKVKLLEKTVRTMGYEREELVKQNNEIENQKYKLREKMSDVKNRNNLLETENEGLKRGFMALGKNADNTWKEQEKQKTRRQEEEERILREEHAQFKKDIENMNKEIHNLEKINVEFKTTNNMLQADKEDLENRLIDLARESGKRTPSGIKRNNREMAKIREQKLEELQKRMEELKEENATLKAKTDLFDKEKELFEKKIEEARKQPRETASSIRRKMETEREIRDLNMHVDNFKEKVKRLEVENNELKEELKKTEVELKAHRQAAKAMADDKANQNDTQAKTLNEKIIEQNNEIKTLTEENLKLKADYNATKDKLQDQIEVMKREHKNLMDEKDSLQANMEKASGSTQGKLQEMKEEVNNLQVELQLLKPKYDDLHKTNEEQKAENKTLSTKLEENQQELDQLKESLRNNRDIYNELSKERRENADLKREIQEQNERYKTEQLKQEGDLEELLKNQEFMNQALAEHKIRLDMLQQEKIDLKSENVRLVKANERQAKTIADLEVDMTKVAGDSSSKQKAIEEELEALKKEFKKTEKELFEAKQEVQIAKNEKENQINKLMKQLDKLKKEREIETQELKDQSDQLKSEVARLKVFEERIRSMESNLKELVSRLRESEERNKKQTNERLASLQYVVTEMKSENLANRIRAAENEQNELEKHRLELEIKQDAINEIRKLKEENHRLMGLLEDKRAAEEAQDEWTKKRNKFNEIVAQNNRLQDENKRLLNLFENSQAENMKKDLQIKTEKLKLLESKFQEFTTENANLKKIIEEKEIENKRIGEKADRSNRIQQENNKLVAENKRLREEGMKKDSMISSLKELEVTKSKYMDAATNNQRLYEENMRLRENLEKSKDYKAEFEKARDKEKNAATKQARFIEENILLKNTLQIKEAEWRREIELQKDHINNLQVKNKRLTDELAKFKLDLAKKDDIIIKLKDLESASGKLKDANVNANRLYEENQRLRNLLENAQSAGWKGNFQNVKSMSPEKKYRQTSAATAAVYVESNPENEKSSAGKKREKRLKERAEKPIPEDEEVSVTPSSQGRVESRMKIKSLLPDIKKEGTGLSYGMGYQDLHNKSKNLKGQKLIEELQKDAVALRSHIEKKDSEIRSLKEALEEQKPETRRLIDEKETLKSEVARLKKELDVKSIGDSLTRTNQLQEQNRRLVGENSRLREEISVRDIELANRGAPGYQMAQFVDVGKDKTIEDKLKITLAENRRLLEENNRLRAALEETHVADTKSRFKDQSVTGSMIDGFRQAAKSSKSQWASSRNQKLKKDGIRKQTNVTDEMKMLKIEELGNE</sequence>
<evidence type="ECO:0000256" key="2">
    <source>
        <dbReference type="SAM" id="MobiDB-lite"/>
    </source>
</evidence>
<feature type="region of interest" description="Disordered" evidence="2">
    <location>
        <begin position="1"/>
        <end position="57"/>
    </location>
</feature>
<feature type="coiled-coil region" evidence="1">
    <location>
        <begin position="1459"/>
        <end position="1486"/>
    </location>
</feature>
<dbReference type="Proteomes" id="UP001164746">
    <property type="component" value="Chromosome 2"/>
</dbReference>
<feature type="coiled-coil region" evidence="1">
    <location>
        <begin position="187"/>
        <end position="443"/>
    </location>
</feature>
<feature type="compositionally biased region" description="Low complexity" evidence="2">
    <location>
        <begin position="1508"/>
        <end position="1519"/>
    </location>
</feature>
<proteinExistence type="predicted"/>
<feature type="region of interest" description="Disordered" evidence="2">
    <location>
        <begin position="1508"/>
        <end position="1535"/>
    </location>
</feature>
<feature type="compositionally biased region" description="Basic and acidic residues" evidence="2">
    <location>
        <begin position="1270"/>
        <end position="1280"/>
    </location>
</feature>
<feature type="coiled-coil region" evidence="1">
    <location>
        <begin position="1147"/>
        <end position="1222"/>
    </location>
</feature>
<reference evidence="3" key="1">
    <citation type="submission" date="2022-11" db="EMBL/GenBank/DDBJ databases">
        <title>Centuries of genome instability and evolution in soft-shell clam transmissible cancer (bioRxiv).</title>
        <authorList>
            <person name="Hart S.F.M."/>
            <person name="Yonemitsu M.A."/>
            <person name="Giersch R.M."/>
            <person name="Beal B.F."/>
            <person name="Arriagada G."/>
            <person name="Davis B.W."/>
            <person name="Ostrander E.A."/>
            <person name="Goff S.P."/>
            <person name="Metzger M.J."/>
        </authorList>
    </citation>
    <scope>NUCLEOTIDE SEQUENCE</scope>
    <source>
        <strain evidence="3">MELC-2E11</strain>
        <tissue evidence="3">Siphon/mantle</tissue>
    </source>
</reference>
<keyword evidence="4" id="KW-1185">Reference proteome</keyword>
<gene>
    <name evidence="3" type="ORF">MAR_028145</name>
</gene>
<dbReference type="EMBL" id="CP111013">
    <property type="protein sequence ID" value="WAQ95455.1"/>
    <property type="molecule type" value="Genomic_DNA"/>
</dbReference>
<keyword evidence="1" id="KW-0175">Coiled coil</keyword>
<feature type="coiled-coil region" evidence="1">
    <location>
        <begin position="468"/>
        <end position="1114"/>
    </location>
</feature>
<evidence type="ECO:0000256" key="1">
    <source>
        <dbReference type="SAM" id="Coils"/>
    </source>
</evidence>
<accession>A0ABY7DGJ4</accession>
<organism evidence="3 4">
    <name type="scientific">Mya arenaria</name>
    <name type="common">Soft-shell clam</name>
    <dbReference type="NCBI Taxonomy" id="6604"/>
    <lineage>
        <taxon>Eukaryota</taxon>
        <taxon>Metazoa</taxon>
        <taxon>Spiralia</taxon>
        <taxon>Lophotrochozoa</taxon>
        <taxon>Mollusca</taxon>
        <taxon>Bivalvia</taxon>
        <taxon>Autobranchia</taxon>
        <taxon>Heteroconchia</taxon>
        <taxon>Euheterodonta</taxon>
        <taxon>Imparidentia</taxon>
        <taxon>Neoheterodontei</taxon>
        <taxon>Myida</taxon>
        <taxon>Myoidea</taxon>
        <taxon>Myidae</taxon>
        <taxon>Mya</taxon>
    </lineage>
</organism>
<protein>
    <submittedName>
        <fullName evidence="3">Uncharacterized protein</fullName>
    </submittedName>
</protein>
<feature type="coiled-coil region" evidence="1">
    <location>
        <begin position="1337"/>
        <end position="1425"/>
    </location>
</feature>
<feature type="coiled-coil region" evidence="1">
    <location>
        <begin position="127"/>
        <end position="161"/>
    </location>
</feature>
<evidence type="ECO:0000313" key="4">
    <source>
        <dbReference type="Proteomes" id="UP001164746"/>
    </source>
</evidence>